<dbReference type="Pfam" id="PF04239">
    <property type="entry name" value="DUF421"/>
    <property type="match status" value="1"/>
</dbReference>
<evidence type="ECO:0000313" key="9">
    <source>
        <dbReference type="EMBL" id="QEL12477.1"/>
    </source>
</evidence>
<evidence type="ECO:0000256" key="7">
    <source>
        <dbReference type="SAM" id="Phobius"/>
    </source>
</evidence>
<evidence type="ECO:0000256" key="4">
    <source>
        <dbReference type="ARBA" id="ARBA00022692"/>
    </source>
</evidence>
<evidence type="ECO:0000256" key="5">
    <source>
        <dbReference type="ARBA" id="ARBA00022989"/>
    </source>
</evidence>
<keyword evidence="5 7" id="KW-1133">Transmembrane helix</keyword>
<dbReference type="AlphaFoldDB" id="A0A5C1A3L2"/>
<evidence type="ECO:0000256" key="1">
    <source>
        <dbReference type="ARBA" id="ARBA00004651"/>
    </source>
</evidence>
<accession>A0A5C1A3L2</accession>
<dbReference type="PANTHER" id="PTHR34582:SF6">
    <property type="entry name" value="UPF0702 TRANSMEMBRANE PROTEIN YCAP"/>
    <property type="match status" value="1"/>
</dbReference>
<keyword evidence="10" id="KW-1185">Reference proteome</keyword>
<dbReference type="InterPro" id="IPR023090">
    <property type="entry name" value="UPF0702_alpha/beta_dom_sf"/>
</dbReference>
<dbReference type="GO" id="GO:0005886">
    <property type="term" value="C:plasma membrane"/>
    <property type="evidence" value="ECO:0007669"/>
    <property type="project" value="UniProtKB-SubCell"/>
</dbReference>
<feature type="transmembrane region" description="Helical" evidence="7">
    <location>
        <begin position="12"/>
        <end position="31"/>
    </location>
</feature>
<reference evidence="9 10" key="1">
    <citation type="submission" date="2019-08" db="EMBL/GenBank/DDBJ databases">
        <title>Complete genome sequence of Kushneria sp. YCWA18, a halophilic phosphate-solubilizing bacterium isolated from Daqiao saltern in China.</title>
        <authorList>
            <person name="Du G.-X."/>
            <person name="Qu L.-Y."/>
        </authorList>
    </citation>
    <scope>NUCLEOTIDE SEQUENCE [LARGE SCALE GENOMIC DNA]</scope>
    <source>
        <strain evidence="9 10">YCWA18</strain>
    </source>
</reference>
<dbReference type="RefSeq" id="WP_149054658.1">
    <property type="nucleotide sequence ID" value="NZ_CP043420.1"/>
</dbReference>
<evidence type="ECO:0000313" key="10">
    <source>
        <dbReference type="Proteomes" id="UP000322553"/>
    </source>
</evidence>
<organism evidence="9 10">
    <name type="scientific">Kushneria phosphatilytica</name>
    <dbReference type="NCBI Taxonomy" id="657387"/>
    <lineage>
        <taxon>Bacteria</taxon>
        <taxon>Pseudomonadati</taxon>
        <taxon>Pseudomonadota</taxon>
        <taxon>Gammaproteobacteria</taxon>
        <taxon>Oceanospirillales</taxon>
        <taxon>Halomonadaceae</taxon>
        <taxon>Kushneria</taxon>
    </lineage>
</organism>
<sequence>MGMEWFLDPPGPLLAVLASTVGMYITALLLARWAGVRSFAEMSAFDIAITIAIGSVIATTIAAADPSLLQGMTALFGLYALQLLVSRLRQRSRRLQAAVDNAPILVMGQGGQLLWKNMAVARVTEDDLRQQLRQANVLDTSRVQAVIIEGTGNVHVLQGHGRELSPQDWVVGNVRDYSGVLRHPDHPEPSLPSRHS</sequence>
<feature type="transmembrane region" description="Helical" evidence="7">
    <location>
        <begin position="43"/>
        <end position="62"/>
    </location>
</feature>
<comment type="similarity">
    <text evidence="2">Belongs to the UPF0702 family.</text>
</comment>
<dbReference type="EMBL" id="CP043420">
    <property type="protein sequence ID" value="QEL12477.1"/>
    <property type="molecule type" value="Genomic_DNA"/>
</dbReference>
<dbReference type="PANTHER" id="PTHR34582">
    <property type="entry name" value="UPF0702 TRANSMEMBRANE PROTEIN YCAP"/>
    <property type="match status" value="1"/>
</dbReference>
<keyword evidence="4 7" id="KW-0812">Transmembrane</keyword>
<name>A0A5C1A3L2_9GAMM</name>
<keyword evidence="6 7" id="KW-0472">Membrane</keyword>
<feature type="domain" description="YetF C-terminal" evidence="8">
    <location>
        <begin position="91"/>
        <end position="161"/>
    </location>
</feature>
<comment type="subcellular location">
    <subcellularLocation>
        <location evidence="1">Cell membrane</location>
        <topology evidence="1">Multi-pass membrane protein</topology>
    </subcellularLocation>
</comment>
<dbReference type="KEGG" id="kuy:FY550_15905"/>
<evidence type="ECO:0000256" key="3">
    <source>
        <dbReference type="ARBA" id="ARBA00022475"/>
    </source>
</evidence>
<evidence type="ECO:0000256" key="2">
    <source>
        <dbReference type="ARBA" id="ARBA00006448"/>
    </source>
</evidence>
<dbReference type="Proteomes" id="UP000322553">
    <property type="component" value="Chromosome"/>
</dbReference>
<evidence type="ECO:0000259" key="8">
    <source>
        <dbReference type="Pfam" id="PF04239"/>
    </source>
</evidence>
<keyword evidence="3" id="KW-1003">Cell membrane</keyword>
<protein>
    <submittedName>
        <fullName evidence="9">DUF421 domain-containing protein</fullName>
    </submittedName>
</protein>
<evidence type="ECO:0000256" key="6">
    <source>
        <dbReference type="ARBA" id="ARBA00023136"/>
    </source>
</evidence>
<dbReference type="Gene3D" id="3.30.240.20">
    <property type="entry name" value="bsu07140 like domains"/>
    <property type="match status" value="1"/>
</dbReference>
<proteinExistence type="inferred from homology"/>
<gene>
    <name evidence="9" type="ORF">FY550_15905</name>
</gene>
<dbReference type="InterPro" id="IPR007353">
    <property type="entry name" value="DUF421"/>
</dbReference>
<feature type="transmembrane region" description="Helical" evidence="7">
    <location>
        <begin position="68"/>
        <end position="85"/>
    </location>
</feature>